<proteinExistence type="inferred from homology"/>
<dbReference type="AlphaFoldDB" id="A0A0C2X3B9"/>
<dbReference type="Pfam" id="PF17820">
    <property type="entry name" value="PDZ_6"/>
    <property type="match status" value="1"/>
</dbReference>
<gene>
    <name evidence="6" type="ORF">M378DRAFT_722590</name>
</gene>
<name>A0A0C2X3B9_AMAMK</name>
<dbReference type="GO" id="GO:0070682">
    <property type="term" value="P:proteasome regulatory particle assembly"/>
    <property type="evidence" value="ECO:0007669"/>
    <property type="project" value="InterPro"/>
</dbReference>
<dbReference type="GO" id="GO:0005737">
    <property type="term" value="C:cytoplasm"/>
    <property type="evidence" value="ECO:0007669"/>
    <property type="project" value="TreeGrafter"/>
</dbReference>
<dbReference type="FunFam" id="2.30.42.10:FF:000107">
    <property type="entry name" value="26S proteasome non-ATPase regulatory subunit 9"/>
    <property type="match status" value="1"/>
</dbReference>
<dbReference type="PANTHER" id="PTHR12651:SF1">
    <property type="entry name" value="26S PROTEASOME NON-ATPASE REGULATORY SUBUNIT 9"/>
    <property type="match status" value="1"/>
</dbReference>
<dbReference type="PANTHER" id="PTHR12651">
    <property type="entry name" value="26S PROTEASOME NON-ATPASE REGULATORY SUBUNIT 9"/>
    <property type="match status" value="1"/>
</dbReference>
<evidence type="ECO:0000259" key="5">
    <source>
        <dbReference type="Pfam" id="PF18265"/>
    </source>
</evidence>
<keyword evidence="2" id="KW-0143">Chaperone</keyword>
<keyword evidence="7" id="KW-1185">Reference proteome</keyword>
<dbReference type="InterPro" id="IPR036034">
    <property type="entry name" value="PDZ_sf"/>
</dbReference>
<dbReference type="Gene3D" id="6.10.140.1710">
    <property type="match status" value="1"/>
</dbReference>
<dbReference type="InterPro" id="IPR035269">
    <property type="entry name" value="PSMD9"/>
</dbReference>
<dbReference type="InterPro" id="IPR041489">
    <property type="entry name" value="PDZ_6"/>
</dbReference>
<dbReference type="Pfam" id="PF18265">
    <property type="entry name" value="Nas2_N"/>
    <property type="match status" value="1"/>
</dbReference>
<feature type="domain" description="Nas2 N-terminal" evidence="5">
    <location>
        <begin position="20"/>
        <end position="94"/>
    </location>
</feature>
<dbReference type="EMBL" id="KN818261">
    <property type="protein sequence ID" value="KIL63208.1"/>
    <property type="molecule type" value="Genomic_DNA"/>
</dbReference>
<organism evidence="6 7">
    <name type="scientific">Amanita muscaria (strain Koide BX008)</name>
    <dbReference type="NCBI Taxonomy" id="946122"/>
    <lineage>
        <taxon>Eukaryota</taxon>
        <taxon>Fungi</taxon>
        <taxon>Dikarya</taxon>
        <taxon>Basidiomycota</taxon>
        <taxon>Agaricomycotina</taxon>
        <taxon>Agaricomycetes</taxon>
        <taxon>Agaricomycetidae</taxon>
        <taxon>Agaricales</taxon>
        <taxon>Pluteineae</taxon>
        <taxon>Amanitaceae</taxon>
        <taxon>Amanita</taxon>
    </lineage>
</organism>
<dbReference type="Proteomes" id="UP000054549">
    <property type="component" value="Unassembled WGS sequence"/>
</dbReference>
<evidence type="ECO:0000313" key="6">
    <source>
        <dbReference type="EMBL" id="KIL63208.1"/>
    </source>
</evidence>
<comment type="similarity">
    <text evidence="1">Belongs to the proteasome subunit p27 family.</text>
</comment>
<dbReference type="InterPro" id="IPR040815">
    <property type="entry name" value="Nas2_N"/>
</dbReference>
<dbReference type="Gene3D" id="2.30.42.10">
    <property type="match status" value="1"/>
</dbReference>
<protein>
    <recommendedName>
        <fullName evidence="3">Probable 26S proteasome regulatory subunit p27</fullName>
    </recommendedName>
</protein>
<evidence type="ECO:0000259" key="4">
    <source>
        <dbReference type="Pfam" id="PF17820"/>
    </source>
</evidence>
<reference evidence="6 7" key="1">
    <citation type="submission" date="2014-04" db="EMBL/GenBank/DDBJ databases">
        <title>Evolutionary Origins and Diversification of the Mycorrhizal Mutualists.</title>
        <authorList>
            <consortium name="DOE Joint Genome Institute"/>
            <consortium name="Mycorrhizal Genomics Consortium"/>
            <person name="Kohler A."/>
            <person name="Kuo A."/>
            <person name="Nagy L.G."/>
            <person name="Floudas D."/>
            <person name="Copeland A."/>
            <person name="Barry K.W."/>
            <person name="Cichocki N."/>
            <person name="Veneault-Fourrey C."/>
            <person name="LaButti K."/>
            <person name="Lindquist E.A."/>
            <person name="Lipzen A."/>
            <person name="Lundell T."/>
            <person name="Morin E."/>
            <person name="Murat C."/>
            <person name="Riley R."/>
            <person name="Ohm R."/>
            <person name="Sun H."/>
            <person name="Tunlid A."/>
            <person name="Henrissat B."/>
            <person name="Grigoriev I.V."/>
            <person name="Hibbett D.S."/>
            <person name="Martin F."/>
        </authorList>
    </citation>
    <scope>NUCLEOTIDE SEQUENCE [LARGE SCALE GENOMIC DNA]</scope>
    <source>
        <strain evidence="6 7">Koide BX008</strain>
    </source>
</reference>
<dbReference type="SUPFAM" id="SSF50156">
    <property type="entry name" value="PDZ domain-like"/>
    <property type="match status" value="1"/>
</dbReference>
<evidence type="ECO:0000256" key="3">
    <source>
        <dbReference type="ARBA" id="ARBA00068021"/>
    </source>
</evidence>
<sequence>MGFTLPSSSDDGPRQQARILMDRKQSIEAEIAEQMSILTANGCDMSTPLVDGEGFPRADIDLWAVRTARVRIIELRNDFNATINAIAKALEGVFDPNLVPPHGSNAEAEDLKPFARVDGVSPNSPASQAGLQREDLIIKFGHLTSKSITSSMQPVAELVAANENSHVIIRVLRSGQTVYLTLIPKRGWGGRGLIGCHIVPYSS</sequence>
<evidence type="ECO:0000256" key="1">
    <source>
        <dbReference type="ARBA" id="ARBA00005256"/>
    </source>
</evidence>
<accession>A0A0C2X3B9</accession>
<dbReference type="STRING" id="946122.A0A0C2X3B9"/>
<dbReference type="HOGENOM" id="CLU_073146_0_0_1"/>
<dbReference type="GO" id="GO:0005634">
    <property type="term" value="C:nucleus"/>
    <property type="evidence" value="ECO:0007669"/>
    <property type="project" value="TreeGrafter"/>
</dbReference>
<feature type="domain" description="PDZ" evidence="4">
    <location>
        <begin position="117"/>
        <end position="173"/>
    </location>
</feature>
<evidence type="ECO:0000313" key="7">
    <source>
        <dbReference type="Proteomes" id="UP000054549"/>
    </source>
</evidence>
<evidence type="ECO:0000256" key="2">
    <source>
        <dbReference type="ARBA" id="ARBA00023186"/>
    </source>
</evidence>
<dbReference type="InParanoid" id="A0A0C2X3B9"/>
<dbReference type="FunCoup" id="A0A0C2X3B9">
    <property type="interactions" value="726"/>
</dbReference>
<dbReference type="OrthoDB" id="72325at2759"/>